<dbReference type="GeneID" id="71989451"/>
<proteinExistence type="inferred from homology"/>
<dbReference type="GO" id="GO:0046872">
    <property type="term" value="F:metal ion binding"/>
    <property type="evidence" value="ECO:0007669"/>
    <property type="project" value="UniProtKB-KW"/>
</dbReference>
<evidence type="ECO:0000256" key="1">
    <source>
        <dbReference type="ARBA" id="ARBA00009762"/>
    </source>
</evidence>
<dbReference type="RefSeq" id="XP_047766699.1">
    <property type="nucleotide sequence ID" value="XM_047908721.1"/>
</dbReference>
<dbReference type="EC" id="2.7.7.-" evidence="9"/>
<evidence type="ECO:0000256" key="2">
    <source>
        <dbReference type="ARBA" id="ARBA00022478"/>
    </source>
</evidence>
<dbReference type="Pfam" id="PF01896">
    <property type="entry name" value="DNA_primase_S"/>
    <property type="match status" value="1"/>
</dbReference>
<keyword evidence="5" id="KW-0548">Nucleotidyltransferase</keyword>
<comment type="similarity">
    <text evidence="1 9">Belongs to the eukaryotic-type primase small subunit family.</text>
</comment>
<evidence type="ECO:0000256" key="10">
    <source>
        <dbReference type="SAM" id="MobiDB-lite"/>
    </source>
</evidence>
<evidence type="ECO:0000256" key="8">
    <source>
        <dbReference type="ARBA" id="ARBA00023163"/>
    </source>
</evidence>
<dbReference type="EMBL" id="CP090171">
    <property type="protein sequence ID" value="UJO22333.1"/>
    <property type="molecule type" value="Genomic_DNA"/>
</dbReference>
<keyword evidence="12" id="KW-1185">Reference proteome</keyword>
<dbReference type="SUPFAM" id="SSF56747">
    <property type="entry name" value="Prim-pol domain"/>
    <property type="match status" value="1"/>
</dbReference>
<evidence type="ECO:0000256" key="5">
    <source>
        <dbReference type="ARBA" id="ARBA00022695"/>
    </source>
</evidence>
<reference evidence="11" key="2">
    <citation type="journal article" date="2022" name="Microb. Genom.">
        <title>A chromosome-scale genome assembly of the tomato pathogen Cladosporium fulvum reveals a compartmentalized genome architecture and the presence of a dispensable chromosome.</title>
        <authorList>
            <person name="Zaccaron A.Z."/>
            <person name="Chen L.H."/>
            <person name="Samaras A."/>
            <person name="Stergiopoulos I."/>
        </authorList>
    </citation>
    <scope>NUCLEOTIDE SEQUENCE</scope>
    <source>
        <strain evidence="11">Race5_Kim</strain>
    </source>
</reference>
<dbReference type="Proteomes" id="UP000756132">
    <property type="component" value="Chromosome 9"/>
</dbReference>
<keyword evidence="3 9" id="KW-0639">Primosome</keyword>
<reference evidence="11" key="1">
    <citation type="submission" date="2021-12" db="EMBL/GenBank/DDBJ databases">
        <authorList>
            <person name="Zaccaron A."/>
            <person name="Stergiopoulos I."/>
        </authorList>
    </citation>
    <scope>NUCLEOTIDE SEQUENCE</scope>
    <source>
        <strain evidence="11">Race5_Kim</strain>
    </source>
</reference>
<evidence type="ECO:0000313" key="12">
    <source>
        <dbReference type="Proteomes" id="UP000756132"/>
    </source>
</evidence>
<dbReference type="AlphaFoldDB" id="A0A9Q8PH32"/>
<dbReference type="OrthoDB" id="19606at2759"/>
<evidence type="ECO:0000256" key="9">
    <source>
        <dbReference type="RuleBase" id="RU003514"/>
    </source>
</evidence>
<keyword evidence="2 9" id="KW-0240">DNA-directed RNA polymerase</keyword>
<dbReference type="GO" id="GO:0005658">
    <property type="term" value="C:alpha DNA polymerase:primase complex"/>
    <property type="evidence" value="ECO:0007669"/>
    <property type="project" value="UniProtKB-ARBA"/>
</dbReference>
<evidence type="ECO:0000256" key="6">
    <source>
        <dbReference type="ARBA" id="ARBA00022705"/>
    </source>
</evidence>
<feature type="compositionally biased region" description="Polar residues" evidence="10">
    <location>
        <begin position="67"/>
        <end position="81"/>
    </location>
</feature>
<evidence type="ECO:0000256" key="7">
    <source>
        <dbReference type="ARBA" id="ARBA00022723"/>
    </source>
</evidence>
<evidence type="ECO:0000313" key="11">
    <source>
        <dbReference type="EMBL" id="UJO22333.1"/>
    </source>
</evidence>
<evidence type="ECO:0000256" key="4">
    <source>
        <dbReference type="ARBA" id="ARBA00022679"/>
    </source>
</evidence>
<dbReference type="KEGG" id="ffu:CLAFUR5_09573"/>
<keyword evidence="7" id="KW-0479">Metal-binding</keyword>
<dbReference type="CDD" id="cd04860">
    <property type="entry name" value="AE_Prim_S"/>
    <property type="match status" value="1"/>
</dbReference>
<keyword evidence="4 9" id="KW-0808">Transferase</keyword>
<accession>A0A9Q8PH32</accession>
<gene>
    <name evidence="11" type="ORF">CLAFUR5_09573</name>
</gene>
<feature type="compositionally biased region" description="Acidic residues" evidence="10">
    <location>
        <begin position="55"/>
        <end position="66"/>
    </location>
</feature>
<evidence type="ECO:0000256" key="3">
    <source>
        <dbReference type="ARBA" id="ARBA00022515"/>
    </source>
</evidence>
<dbReference type="InterPro" id="IPR002755">
    <property type="entry name" value="DNA_primase_S"/>
</dbReference>
<dbReference type="FunFam" id="3.90.920.10:FF:000002">
    <property type="entry name" value="DNA primase"/>
    <property type="match status" value="1"/>
</dbReference>
<feature type="compositionally biased region" description="Basic and acidic residues" evidence="10">
    <location>
        <begin position="1"/>
        <end position="11"/>
    </location>
</feature>
<keyword evidence="6 9" id="KW-0235">DNA replication</keyword>
<organism evidence="11 12">
    <name type="scientific">Passalora fulva</name>
    <name type="common">Tomato leaf mold</name>
    <name type="synonym">Cladosporium fulvum</name>
    <dbReference type="NCBI Taxonomy" id="5499"/>
    <lineage>
        <taxon>Eukaryota</taxon>
        <taxon>Fungi</taxon>
        <taxon>Dikarya</taxon>
        <taxon>Ascomycota</taxon>
        <taxon>Pezizomycotina</taxon>
        <taxon>Dothideomycetes</taxon>
        <taxon>Dothideomycetidae</taxon>
        <taxon>Mycosphaerellales</taxon>
        <taxon>Mycosphaerellaceae</taxon>
        <taxon>Fulvia</taxon>
    </lineage>
</organism>
<name>A0A9Q8PH32_PASFU</name>
<feature type="region of interest" description="Disordered" evidence="10">
    <location>
        <begin position="1"/>
        <end position="92"/>
    </location>
</feature>
<dbReference type="PANTHER" id="PTHR10536">
    <property type="entry name" value="DNA PRIMASE SMALL SUBUNIT"/>
    <property type="match status" value="1"/>
</dbReference>
<dbReference type="GO" id="GO:0003899">
    <property type="term" value="F:DNA-directed RNA polymerase activity"/>
    <property type="evidence" value="ECO:0007669"/>
    <property type="project" value="InterPro"/>
</dbReference>
<keyword evidence="8" id="KW-0804">Transcription</keyword>
<dbReference type="InterPro" id="IPR014052">
    <property type="entry name" value="DNA_primase_ssu_euk/arc"/>
</dbReference>
<protein>
    <recommendedName>
        <fullName evidence="9">DNA primase</fullName>
        <ecNumber evidence="9">2.7.7.-</ecNumber>
    </recommendedName>
</protein>
<sequence>MPHAVSPEREPNATPEDATLPDAPAYNGEEKENEDVDMADSPKANAPQTTKGLDDMFDDDDDDDEFSSSAATRPEDSSQPQPQAPSAKRPVVEEETLRQFYQRLCPFRQLFQWLNHSATPQPDFQNREFSFWLPGNRVIRYLSFPSADLLRKQVVQMCPERFEIGPQYTINPKDRKTLKKASAFRPVMKELVFDIDMTDYDPIRTCCQGTKICNKCWQFIVMAIKVVDTALREDFGFQHIMWVYSGRRGAHAWISDKRAREMDDSKRKAIANYLEVLRGNENGKRMGLRRPLHPHVDRSLKLLTPYFQNDVLAEQDPWQSAEQAEKLLNLIPDKSLADALKKKWDVSADRTSSQKWADIDALAEAGSLSTLNPRQLVDVKQDIRLEYTYPRLDAEVSKKLNHLLKSPFVVHPGTGRVCVPIDIRRLEDFDPFEVPTVTQLLDEIDQWETKQGAGMSDEDKAKVQDWQKTSLKPYVEYFRGHVAALLKEESRGKREREDDGMEF</sequence>
<dbReference type="OMA" id="NVTRGFN"/>
<dbReference type="NCBIfam" id="TIGR00335">
    <property type="entry name" value="primase_sml"/>
    <property type="match status" value="1"/>
</dbReference>
<dbReference type="GO" id="GO:0006269">
    <property type="term" value="P:DNA replication, synthesis of primer"/>
    <property type="evidence" value="ECO:0007669"/>
    <property type="project" value="UniProtKB-KW"/>
</dbReference>
<dbReference type="Gene3D" id="3.90.920.10">
    <property type="entry name" value="DNA primase, PRIM domain"/>
    <property type="match status" value="1"/>
</dbReference>